<organism evidence="1 2">
    <name type="scientific">Stenotrophomonas pictorum JCM 9942</name>
    <dbReference type="NCBI Taxonomy" id="1236960"/>
    <lineage>
        <taxon>Bacteria</taxon>
        <taxon>Pseudomonadati</taxon>
        <taxon>Pseudomonadota</taxon>
        <taxon>Gammaproteobacteria</taxon>
        <taxon>Lysobacterales</taxon>
        <taxon>Lysobacteraceae</taxon>
        <taxon>Stenotrophomonas</taxon>
    </lineage>
</organism>
<comment type="caution">
    <text evidence="1">The sequence shown here is derived from an EMBL/GenBank/DDBJ whole genome shotgun (WGS) entry which is preliminary data.</text>
</comment>
<reference evidence="1 2" key="1">
    <citation type="submission" date="2015-10" db="EMBL/GenBank/DDBJ databases">
        <title>Genome sequencing and analysis of members of genus Stenotrophomonas.</title>
        <authorList>
            <person name="Patil P.P."/>
            <person name="Midha S."/>
            <person name="Patil P.B."/>
        </authorList>
    </citation>
    <scope>NUCLEOTIDE SEQUENCE [LARGE SCALE GENOMIC DNA]</scope>
    <source>
        <strain evidence="1 2">JCM 9942</strain>
    </source>
</reference>
<dbReference type="Proteomes" id="UP000050836">
    <property type="component" value="Unassembled WGS sequence"/>
</dbReference>
<name>A0A0R0ALX8_9GAMM</name>
<protein>
    <submittedName>
        <fullName evidence="1">Uncharacterized protein</fullName>
    </submittedName>
</protein>
<accession>A0A0R0ALX8</accession>
<keyword evidence="2" id="KW-1185">Reference proteome</keyword>
<proteinExistence type="predicted"/>
<dbReference type="EMBL" id="LLXS01000014">
    <property type="protein sequence ID" value="KRG43218.1"/>
    <property type="molecule type" value="Genomic_DNA"/>
</dbReference>
<evidence type="ECO:0000313" key="1">
    <source>
        <dbReference type="EMBL" id="KRG43218.1"/>
    </source>
</evidence>
<sequence length="68" mass="7849">MNVDALILLRCPDCKRELQVQRDEMDYPEAVRVEVRCDQCDDGDFAEVMHFDADGQHITRDPDPRGAK</sequence>
<gene>
    <name evidence="1" type="ORF">ARC78_07585</name>
</gene>
<dbReference type="AlphaFoldDB" id="A0A0R0ALX8"/>
<dbReference type="RefSeq" id="WP_054658813.1">
    <property type="nucleotide sequence ID" value="NZ_BAZI01000108.1"/>
</dbReference>
<evidence type="ECO:0000313" key="2">
    <source>
        <dbReference type="Proteomes" id="UP000050836"/>
    </source>
</evidence>